<accession>A0AAW1CSV8</accession>
<dbReference type="SMART" id="SM00474">
    <property type="entry name" value="35EXOc"/>
    <property type="match status" value="1"/>
</dbReference>
<dbReference type="SUPFAM" id="SSF53098">
    <property type="entry name" value="Ribonuclease H-like"/>
    <property type="match status" value="1"/>
</dbReference>
<dbReference type="AlphaFoldDB" id="A0AAW1CSV8"/>
<dbReference type="InterPro" id="IPR002782">
    <property type="entry name" value="Mut7-C_RNAse_dom"/>
</dbReference>
<dbReference type="GO" id="GO:0006139">
    <property type="term" value="P:nucleobase-containing compound metabolic process"/>
    <property type="evidence" value="ECO:0007669"/>
    <property type="project" value="InterPro"/>
</dbReference>
<dbReference type="PANTHER" id="PTHR47765:SF2">
    <property type="entry name" value="EXONUCLEASE MUT-7 HOMOLOG"/>
    <property type="match status" value="1"/>
</dbReference>
<dbReference type="Pfam" id="PF01927">
    <property type="entry name" value="Mut7-C"/>
    <property type="match status" value="1"/>
</dbReference>
<dbReference type="Pfam" id="PF01612">
    <property type="entry name" value="DNA_pol_A_exo1"/>
    <property type="match status" value="1"/>
</dbReference>
<dbReference type="InterPro" id="IPR012337">
    <property type="entry name" value="RNaseH-like_sf"/>
</dbReference>
<gene>
    <name evidence="2" type="ORF">O3M35_002669</name>
</gene>
<protein>
    <recommendedName>
        <fullName evidence="1">3'-5' exonuclease domain-containing protein</fullName>
    </recommendedName>
</protein>
<dbReference type="GO" id="GO:0003676">
    <property type="term" value="F:nucleic acid binding"/>
    <property type="evidence" value="ECO:0007669"/>
    <property type="project" value="InterPro"/>
</dbReference>
<evidence type="ECO:0000313" key="2">
    <source>
        <dbReference type="EMBL" id="KAK9499662.1"/>
    </source>
</evidence>
<sequence>MLVMASYCSYQYESESELAKKETVTFDDRKFQQVDYPQVTEEYPPKSFDYVENDDPTLAPFMDQLRDVWMQCKRCRPLSVLLHSYFAKQINPYATTLAIIRRCPDYRLNKNNSLAQAVMEEFEEYLKSKPICGGQYSLSPSLQQEAFQVASRQKNKQLSKYIVDVYGLKKSRGLFMEAIHNFIRLKMYKEACEWTILLNLENQFNIFDFVIPLILQDRLSIVNEFLVKSPEHHLKLVKYLDNMLGQECLDDSLNSLIQQFEVTDIKVNTIIRLSNAKSLSKYLKKILSLHKLPPEITPNLYQKNSLHTVYFLLHKRYVIGDLGQEGFRELVADACGVNREVQIKLIIRLYETFDHKEGYYWIKRYNIQLAELPQMVSDYYKIQQKYFDETGDWLDNDDVHLEIKPEPGPSYRPTNAAEVSDITEKYHRLSLPPSAIHIIDNYEKFIGFIKHCSYFKKMEVVGIDAEWKPTMVTAATEISLLQIATSEEIFLLDVLALSQYIHVWKEFDQQFFRNSSIMRLGFSLKSDLNKLGHTLHLEGLETVKYLDLFTLWNKLLKEYHYSFPYPGNHKKTTGSLSQLVELCLGQPLDKTEQFSNWEMRPLRQSQIIYAALDAYCLVEIYLAIKNRPNVVPINDIINSMINIDSYKNRERRTKAKEDGYHLIPPKENLDMEVGVGWLKLACDSKLELLARETRLAGVDTIVLHKDDTIDEMISIARDDERILVLSSDTLDNITKKLPVKCYKVSTSKWSEECIRLLNYYNVRILPSNINSRCQECNEKDLSTVLTSDIMNCLNERNKMKEENVTISKTDEQSKVYYDDYWDDGGEDDDEWDMVSSSKDVLQFSKCSIHDCIKGKLFTSLGIEMKIDEIPEETLLTLASINVCNKCGYCNWNQGCFYSLCQ</sequence>
<name>A0AAW1CSV8_9HEMI</name>
<feature type="domain" description="3'-5' exonuclease" evidence="1">
    <location>
        <begin position="436"/>
        <end position="629"/>
    </location>
</feature>
<dbReference type="InterPro" id="IPR052408">
    <property type="entry name" value="Exonuclease_MUT-7-like"/>
</dbReference>
<dbReference type="Gene3D" id="3.30.420.10">
    <property type="entry name" value="Ribonuclease H-like superfamily/Ribonuclease H"/>
    <property type="match status" value="1"/>
</dbReference>
<dbReference type="GO" id="GO:0008408">
    <property type="term" value="F:3'-5' exonuclease activity"/>
    <property type="evidence" value="ECO:0007669"/>
    <property type="project" value="InterPro"/>
</dbReference>
<dbReference type="EMBL" id="JAPXFL010000011">
    <property type="protein sequence ID" value="KAK9499662.1"/>
    <property type="molecule type" value="Genomic_DNA"/>
</dbReference>
<evidence type="ECO:0000259" key="1">
    <source>
        <dbReference type="SMART" id="SM00474"/>
    </source>
</evidence>
<dbReference type="InterPro" id="IPR002562">
    <property type="entry name" value="3'-5'_exonuclease_dom"/>
</dbReference>
<proteinExistence type="predicted"/>
<evidence type="ECO:0000313" key="3">
    <source>
        <dbReference type="Proteomes" id="UP001461498"/>
    </source>
</evidence>
<dbReference type="InterPro" id="IPR036397">
    <property type="entry name" value="RNaseH_sf"/>
</dbReference>
<dbReference type="PANTHER" id="PTHR47765">
    <property type="entry name" value="3'-5' EXONUCLEASE DOMAIN-CONTAINING PROTEIN"/>
    <property type="match status" value="1"/>
</dbReference>
<organism evidence="2 3">
    <name type="scientific">Rhynocoris fuscipes</name>
    <dbReference type="NCBI Taxonomy" id="488301"/>
    <lineage>
        <taxon>Eukaryota</taxon>
        <taxon>Metazoa</taxon>
        <taxon>Ecdysozoa</taxon>
        <taxon>Arthropoda</taxon>
        <taxon>Hexapoda</taxon>
        <taxon>Insecta</taxon>
        <taxon>Pterygota</taxon>
        <taxon>Neoptera</taxon>
        <taxon>Paraneoptera</taxon>
        <taxon>Hemiptera</taxon>
        <taxon>Heteroptera</taxon>
        <taxon>Panheteroptera</taxon>
        <taxon>Cimicomorpha</taxon>
        <taxon>Reduviidae</taxon>
        <taxon>Harpactorinae</taxon>
        <taxon>Harpactorini</taxon>
        <taxon>Rhynocoris</taxon>
    </lineage>
</organism>
<keyword evidence="3" id="KW-1185">Reference proteome</keyword>
<comment type="caution">
    <text evidence="2">The sequence shown here is derived from an EMBL/GenBank/DDBJ whole genome shotgun (WGS) entry which is preliminary data.</text>
</comment>
<reference evidence="2 3" key="1">
    <citation type="submission" date="2022-12" db="EMBL/GenBank/DDBJ databases">
        <title>Chromosome-level genome assembly of true bugs.</title>
        <authorList>
            <person name="Ma L."/>
            <person name="Li H."/>
        </authorList>
    </citation>
    <scope>NUCLEOTIDE SEQUENCE [LARGE SCALE GENOMIC DNA]</scope>
    <source>
        <strain evidence="2">Lab_2022b</strain>
    </source>
</reference>
<dbReference type="Proteomes" id="UP001461498">
    <property type="component" value="Unassembled WGS sequence"/>
</dbReference>